<evidence type="ECO:0000313" key="14">
    <source>
        <dbReference type="EMBL" id="EPQ58295.1"/>
    </source>
</evidence>
<dbReference type="EC" id="2.4.1.-" evidence="13"/>
<evidence type="ECO:0000256" key="13">
    <source>
        <dbReference type="RuleBase" id="RU365064"/>
    </source>
</evidence>
<evidence type="ECO:0000256" key="8">
    <source>
        <dbReference type="ARBA" id="ARBA00022692"/>
    </source>
</evidence>
<dbReference type="GeneID" id="19299934"/>
<dbReference type="UniPathway" id="UPA00196"/>
<dbReference type="KEGG" id="gtr:GLOTRDRAFT_114751"/>
<dbReference type="GO" id="GO:0004376">
    <property type="term" value="F:GPI mannosyltransferase activity"/>
    <property type="evidence" value="ECO:0007669"/>
    <property type="project" value="InterPro"/>
</dbReference>
<evidence type="ECO:0000256" key="12">
    <source>
        <dbReference type="ARBA" id="ARBA00025399"/>
    </source>
</evidence>
<dbReference type="GO" id="GO:0051751">
    <property type="term" value="F:alpha-1,4-mannosyltransferase activity"/>
    <property type="evidence" value="ECO:0007669"/>
    <property type="project" value="InterPro"/>
</dbReference>
<gene>
    <name evidence="14" type="ORF">GLOTRDRAFT_114751</name>
</gene>
<feature type="transmembrane region" description="Helical" evidence="13">
    <location>
        <begin position="395"/>
        <end position="412"/>
    </location>
</feature>
<evidence type="ECO:0000256" key="6">
    <source>
        <dbReference type="ARBA" id="ARBA00022676"/>
    </source>
</evidence>
<protein>
    <recommendedName>
        <fullName evidence="4 13">GPI mannosyltransferase 1</fullName>
        <ecNumber evidence="13">2.4.1.-</ecNumber>
    </recommendedName>
    <alternativeName>
        <fullName evidence="13">GPI mannosyltransferase I</fullName>
    </alternativeName>
</protein>
<feature type="transmembrane region" description="Helical" evidence="13">
    <location>
        <begin position="352"/>
        <end position="383"/>
    </location>
</feature>
<proteinExistence type="inferred from homology"/>
<dbReference type="GO" id="GO:0005789">
    <property type="term" value="C:endoplasmic reticulum membrane"/>
    <property type="evidence" value="ECO:0007669"/>
    <property type="project" value="UniProtKB-SubCell"/>
</dbReference>
<evidence type="ECO:0000256" key="2">
    <source>
        <dbReference type="ARBA" id="ARBA00004687"/>
    </source>
</evidence>
<comment type="similarity">
    <text evidence="3 13">Belongs to the PIGM family.</text>
</comment>
<keyword evidence="15" id="KW-1185">Reference proteome</keyword>
<keyword evidence="11 13" id="KW-0472">Membrane</keyword>
<evidence type="ECO:0000256" key="5">
    <source>
        <dbReference type="ARBA" id="ARBA00022502"/>
    </source>
</evidence>
<evidence type="ECO:0000256" key="11">
    <source>
        <dbReference type="ARBA" id="ARBA00023136"/>
    </source>
</evidence>
<comment type="function">
    <text evidence="12 13">Mannosyltransferase involved in glycosylphosphatidylinositol-anchor biosynthesis. Transfers the first alpha-1,4-mannose to GlcN-acyl-PI during GPI precursor assembly. Required for cell wall integrity.</text>
</comment>
<feature type="transmembrane region" description="Helical" evidence="13">
    <location>
        <begin position="12"/>
        <end position="34"/>
    </location>
</feature>
<feature type="transmembrane region" description="Helical" evidence="13">
    <location>
        <begin position="295"/>
        <end position="315"/>
    </location>
</feature>
<keyword evidence="7 13" id="KW-0808">Transferase</keyword>
<dbReference type="AlphaFoldDB" id="S7RU95"/>
<feature type="transmembrane region" description="Helical" evidence="13">
    <location>
        <begin position="432"/>
        <end position="450"/>
    </location>
</feature>
<dbReference type="STRING" id="670483.S7RU95"/>
<dbReference type="EMBL" id="KB469298">
    <property type="protein sequence ID" value="EPQ58295.1"/>
    <property type="molecule type" value="Genomic_DNA"/>
</dbReference>
<dbReference type="OMA" id="MLWFIGQ"/>
<keyword evidence="5 13" id="KW-0337">GPI-anchor biosynthesis</keyword>
<feature type="transmembrane region" description="Helical" evidence="13">
    <location>
        <begin position="327"/>
        <end position="346"/>
    </location>
</feature>
<dbReference type="HOGENOM" id="CLU_024220_1_0_1"/>
<organism evidence="14 15">
    <name type="scientific">Gloeophyllum trabeum (strain ATCC 11539 / FP-39264 / Madison 617)</name>
    <name type="common">Brown rot fungus</name>
    <dbReference type="NCBI Taxonomy" id="670483"/>
    <lineage>
        <taxon>Eukaryota</taxon>
        <taxon>Fungi</taxon>
        <taxon>Dikarya</taxon>
        <taxon>Basidiomycota</taxon>
        <taxon>Agaricomycotina</taxon>
        <taxon>Agaricomycetes</taxon>
        <taxon>Gloeophyllales</taxon>
        <taxon>Gloeophyllaceae</taxon>
        <taxon>Gloeophyllum</taxon>
    </lineage>
</organism>
<keyword evidence="6 13" id="KW-0328">Glycosyltransferase</keyword>
<feature type="transmembrane region" description="Helical" evidence="13">
    <location>
        <begin position="253"/>
        <end position="275"/>
    </location>
</feature>
<sequence length="451" mass="50629">MFPFSLLSRVAASFPSFYTVLFVSSLLRWALILYSEWHDARSKVKYTDIDYRVFSDAARFLLSPTSDNVAQGPLGGLFGVGDPYTRSTYRYTPLLALLLTPNEWIHPSFGKYLFAACDVLASVLMYRMLVDVILPASTPSQSSSPGEGKQQEPASRDCLAALLTSLHLLNPLVFTISTRGSSESVLSLLVLLSLYACLKERWTTAAVLLGLSTHWKIYPVIYGIACVGVLAMRNPRSNWVSRVLNWSTVKFGVISAGTFFALGGGMYLIWGQPFVEHTYLYHVSRLDHRHNFSPYFYWIYLTYPSAAASLAPLTSIQKVLRSPLTSFAPQMILSLGVGFVFGVLGSKEHLPFIWFAQTVLFVVFNRVCTSQYFLWYILFLPLLLPRLSRSITPRTSLVCLALWFGVQVLWLAEAYKLEFLGENVYLGLWFRGVVYLVGNIGVLAVVVLNYV</sequence>
<dbReference type="PANTHER" id="PTHR12886">
    <property type="entry name" value="PIG-M MANNOSYLTRANSFERASE"/>
    <property type="match status" value="1"/>
</dbReference>
<dbReference type="OrthoDB" id="1741594at2759"/>
<comment type="pathway">
    <text evidence="2 13">Glycolipid biosynthesis; glycosylphosphatidylinositol-anchor biosynthesis.</text>
</comment>
<evidence type="ECO:0000256" key="1">
    <source>
        <dbReference type="ARBA" id="ARBA00004477"/>
    </source>
</evidence>
<evidence type="ECO:0000256" key="10">
    <source>
        <dbReference type="ARBA" id="ARBA00022989"/>
    </source>
</evidence>
<dbReference type="Pfam" id="PF05007">
    <property type="entry name" value="Mannosyl_trans"/>
    <property type="match status" value="1"/>
</dbReference>
<dbReference type="RefSeq" id="XP_007863517.1">
    <property type="nucleotide sequence ID" value="XM_007865326.1"/>
</dbReference>
<evidence type="ECO:0000256" key="3">
    <source>
        <dbReference type="ARBA" id="ARBA00011071"/>
    </source>
</evidence>
<keyword evidence="9 13" id="KW-0256">Endoplasmic reticulum</keyword>
<keyword evidence="10 13" id="KW-1133">Transmembrane helix</keyword>
<dbReference type="Proteomes" id="UP000030669">
    <property type="component" value="Unassembled WGS sequence"/>
</dbReference>
<evidence type="ECO:0000256" key="7">
    <source>
        <dbReference type="ARBA" id="ARBA00022679"/>
    </source>
</evidence>
<comment type="subcellular location">
    <subcellularLocation>
        <location evidence="1 13">Endoplasmic reticulum membrane</location>
        <topology evidence="1 13">Multi-pass membrane protein</topology>
    </subcellularLocation>
</comment>
<dbReference type="PANTHER" id="PTHR12886:SF0">
    <property type="entry name" value="GPI MANNOSYLTRANSFERASE 1"/>
    <property type="match status" value="1"/>
</dbReference>
<accession>S7RU95</accession>
<evidence type="ECO:0000313" key="15">
    <source>
        <dbReference type="Proteomes" id="UP000030669"/>
    </source>
</evidence>
<reference evidence="14 15" key="1">
    <citation type="journal article" date="2012" name="Science">
        <title>The Paleozoic origin of enzymatic lignin decomposition reconstructed from 31 fungal genomes.</title>
        <authorList>
            <person name="Floudas D."/>
            <person name="Binder M."/>
            <person name="Riley R."/>
            <person name="Barry K."/>
            <person name="Blanchette R.A."/>
            <person name="Henrissat B."/>
            <person name="Martinez A.T."/>
            <person name="Otillar R."/>
            <person name="Spatafora J.W."/>
            <person name="Yadav J.S."/>
            <person name="Aerts A."/>
            <person name="Benoit I."/>
            <person name="Boyd A."/>
            <person name="Carlson A."/>
            <person name="Copeland A."/>
            <person name="Coutinho P.M."/>
            <person name="de Vries R.P."/>
            <person name="Ferreira P."/>
            <person name="Findley K."/>
            <person name="Foster B."/>
            <person name="Gaskell J."/>
            <person name="Glotzer D."/>
            <person name="Gorecki P."/>
            <person name="Heitman J."/>
            <person name="Hesse C."/>
            <person name="Hori C."/>
            <person name="Igarashi K."/>
            <person name="Jurgens J.A."/>
            <person name="Kallen N."/>
            <person name="Kersten P."/>
            <person name="Kohler A."/>
            <person name="Kuees U."/>
            <person name="Kumar T.K.A."/>
            <person name="Kuo A."/>
            <person name="LaButti K."/>
            <person name="Larrondo L.F."/>
            <person name="Lindquist E."/>
            <person name="Ling A."/>
            <person name="Lombard V."/>
            <person name="Lucas S."/>
            <person name="Lundell T."/>
            <person name="Martin R."/>
            <person name="McLaughlin D.J."/>
            <person name="Morgenstern I."/>
            <person name="Morin E."/>
            <person name="Murat C."/>
            <person name="Nagy L.G."/>
            <person name="Nolan M."/>
            <person name="Ohm R.A."/>
            <person name="Patyshakuliyeva A."/>
            <person name="Rokas A."/>
            <person name="Ruiz-Duenas F.J."/>
            <person name="Sabat G."/>
            <person name="Salamov A."/>
            <person name="Samejima M."/>
            <person name="Schmutz J."/>
            <person name="Slot J.C."/>
            <person name="St John F."/>
            <person name="Stenlid J."/>
            <person name="Sun H."/>
            <person name="Sun S."/>
            <person name="Syed K."/>
            <person name="Tsang A."/>
            <person name="Wiebenga A."/>
            <person name="Young D."/>
            <person name="Pisabarro A."/>
            <person name="Eastwood D.C."/>
            <person name="Martin F."/>
            <person name="Cullen D."/>
            <person name="Grigoriev I.V."/>
            <person name="Hibbett D.S."/>
        </authorList>
    </citation>
    <scope>NUCLEOTIDE SEQUENCE [LARGE SCALE GENOMIC DNA]</scope>
    <source>
        <strain evidence="14 15">ATCC 11539</strain>
    </source>
</reference>
<keyword evidence="8 13" id="KW-0812">Transmembrane</keyword>
<dbReference type="GO" id="GO:1990529">
    <property type="term" value="C:glycosylphosphatidylinositol-mannosyltransferase I complex"/>
    <property type="evidence" value="ECO:0007669"/>
    <property type="project" value="TreeGrafter"/>
</dbReference>
<dbReference type="eggNOG" id="KOG3893">
    <property type="taxonomic scope" value="Eukaryota"/>
</dbReference>
<evidence type="ECO:0000256" key="9">
    <source>
        <dbReference type="ARBA" id="ARBA00022824"/>
    </source>
</evidence>
<evidence type="ECO:0000256" key="4">
    <source>
        <dbReference type="ARBA" id="ARBA00013797"/>
    </source>
</evidence>
<name>S7RU95_GLOTA</name>
<dbReference type="InterPro" id="IPR007704">
    <property type="entry name" value="PIG-M"/>
</dbReference>
<dbReference type="GO" id="GO:0006506">
    <property type="term" value="P:GPI anchor biosynthetic process"/>
    <property type="evidence" value="ECO:0007669"/>
    <property type="project" value="UniProtKB-UniPathway"/>
</dbReference>